<gene>
    <name evidence="2" type="ORF">QQ020_28000</name>
</gene>
<feature type="domain" description="HTH cro/C1-type" evidence="1">
    <location>
        <begin position="17"/>
        <end position="77"/>
    </location>
</feature>
<sequence>MSEHFSPKKFEKFGRYLRHFRKKRGLSQELFANRLNELTGLNVRKNTISNYETSTSFPAVGIIPYIAVLLEVTIDELFHGERRHDLASRGRKDDSPVIAHKIVNETVETTLDLNAITKIKLERKDLKDLSEEDLRAELKKQYEISDQLLEELMRLKDLVIYLSSRITGFDQ</sequence>
<organism evidence="2 3">
    <name type="scientific">Agaribacillus aureus</name>
    <dbReference type="NCBI Taxonomy" id="3051825"/>
    <lineage>
        <taxon>Bacteria</taxon>
        <taxon>Pseudomonadati</taxon>
        <taxon>Bacteroidota</taxon>
        <taxon>Cytophagia</taxon>
        <taxon>Cytophagales</taxon>
        <taxon>Splendidivirgaceae</taxon>
        <taxon>Agaribacillus</taxon>
    </lineage>
</organism>
<dbReference type="SUPFAM" id="SSF47413">
    <property type="entry name" value="lambda repressor-like DNA-binding domains"/>
    <property type="match status" value="1"/>
</dbReference>
<evidence type="ECO:0000259" key="1">
    <source>
        <dbReference type="PROSITE" id="PS50943"/>
    </source>
</evidence>
<dbReference type="RefSeq" id="WP_346761288.1">
    <property type="nucleotide sequence ID" value="NZ_JAUJEB010000007.1"/>
</dbReference>
<accession>A0ABT8LDU9</accession>
<dbReference type="CDD" id="cd00093">
    <property type="entry name" value="HTH_XRE"/>
    <property type="match status" value="1"/>
</dbReference>
<dbReference type="InterPro" id="IPR001387">
    <property type="entry name" value="Cro/C1-type_HTH"/>
</dbReference>
<protein>
    <submittedName>
        <fullName evidence="2">Helix-turn-helix transcriptional regulator</fullName>
    </submittedName>
</protein>
<dbReference type="Proteomes" id="UP001172083">
    <property type="component" value="Unassembled WGS sequence"/>
</dbReference>
<keyword evidence="3" id="KW-1185">Reference proteome</keyword>
<dbReference type="Pfam" id="PF13560">
    <property type="entry name" value="HTH_31"/>
    <property type="match status" value="1"/>
</dbReference>
<dbReference type="InterPro" id="IPR010982">
    <property type="entry name" value="Lambda_DNA-bd_dom_sf"/>
</dbReference>
<comment type="caution">
    <text evidence="2">The sequence shown here is derived from an EMBL/GenBank/DDBJ whole genome shotgun (WGS) entry which is preliminary data.</text>
</comment>
<evidence type="ECO:0000313" key="2">
    <source>
        <dbReference type="EMBL" id="MDN5215953.1"/>
    </source>
</evidence>
<evidence type="ECO:0000313" key="3">
    <source>
        <dbReference type="Proteomes" id="UP001172083"/>
    </source>
</evidence>
<name>A0ABT8LDU9_9BACT</name>
<reference evidence="2" key="1">
    <citation type="submission" date="2023-06" db="EMBL/GenBank/DDBJ databases">
        <title>Genomic of Agaribacillus aureum.</title>
        <authorList>
            <person name="Wang G."/>
        </authorList>
    </citation>
    <scope>NUCLEOTIDE SEQUENCE</scope>
    <source>
        <strain evidence="2">BMA12</strain>
    </source>
</reference>
<dbReference type="EMBL" id="JAUJEB010000007">
    <property type="protein sequence ID" value="MDN5215953.1"/>
    <property type="molecule type" value="Genomic_DNA"/>
</dbReference>
<dbReference type="Gene3D" id="1.10.260.40">
    <property type="entry name" value="lambda repressor-like DNA-binding domains"/>
    <property type="match status" value="1"/>
</dbReference>
<proteinExistence type="predicted"/>
<dbReference type="PROSITE" id="PS50943">
    <property type="entry name" value="HTH_CROC1"/>
    <property type="match status" value="1"/>
</dbReference>